<gene>
    <name evidence="3" type="ORF">BRAFLDRAFT_88490</name>
</gene>
<dbReference type="Gene3D" id="2.60.120.200">
    <property type="match status" value="5"/>
</dbReference>
<proteinExistence type="predicted"/>
<feature type="domain" description="Laminin G" evidence="2">
    <location>
        <begin position="829"/>
        <end position="1005"/>
    </location>
</feature>
<dbReference type="GO" id="GO:0016020">
    <property type="term" value="C:membrane"/>
    <property type="evidence" value="ECO:0007669"/>
    <property type="project" value="UniProtKB-SubCell"/>
</dbReference>
<dbReference type="eggNOG" id="KOG1836">
    <property type="taxonomic scope" value="Eukaryota"/>
</dbReference>
<feature type="domain" description="Laminin G" evidence="2">
    <location>
        <begin position="413"/>
        <end position="616"/>
    </location>
</feature>
<feature type="domain" description="Laminin G" evidence="2">
    <location>
        <begin position="72"/>
        <end position="309"/>
    </location>
</feature>
<feature type="domain" description="Laminin G" evidence="2">
    <location>
        <begin position="628"/>
        <end position="822"/>
    </location>
</feature>
<evidence type="ECO:0000256" key="1">
    <source>
        <dbReference type="PROSITE-ProRule" id="PRU00122"/>
    </source>
</evidence>
<dbReference type="PROSITE" id="PS50025">
    <property type="entry name" value="LAM_G_DOMAIN"/>
    <property type="match status" value="4"/>
</dbReference>
<accession>C3ZD66</accession>
<dbReference type="SMART" id="SM00282">
    <property type="entry name" value="LamG"/>
    <property type="match status" value="4"/>
</dbReference>
<dbReference type="InterPro" id="IPR001791">
    <property type="entry name" value="Laminin_G"/>
</dbReference>
<dbReference type="PANTHER" id="PTHR15036">
    <property type="entry name" value="PIKACHURIN-LIKE PROTEIN"/>
    <property type="match status" value="1"/>
</dbReference>
<name>C3ZD66_BRAFL</name>
<evidence type="ECO:0000313" key="3">
    <source>
        <dbReference type="EMBL" id="EEN49577.1"/>
    </source>
</evidence>
<sequence>MAVCGLIVLLVLRRNEVSRTNRTLQTFLQQVQNVSQLQTDATTMQARLEQRMARLQTKMLQLEQAAQRLNSPMHFDSNTSAMLELPASRSPVFSSIAMDTRVGQLNESAVLVYGENLQTGEFLLVSMEDEHMTFTFNVSGDQQKPIRVDSNLRLCTNCWYHVQATRYRNEGTLTVTDLDTQATTSVQASDPEVTGTDLTLTSALYVGGAPLGAQLTVSTFPGVSVTMVMRNMIDGTVVENKTAESHLVLGGGGGGTQIVLGSQHPNQTNSVGPTSVKFAGCLQDVRLNDRTVQLNTNSSSSADVSFQGCLPQLTVSTLPGVSVTMVMRNMIDGTVVENKTAESQLVLGGGGGGTQIVLGSQHPNQTNSVGPTSVKFAGCLQDVRLNDRTVQLNTNSSSSDAVSFQGCLPQVVPGVGFRGDSSFSQLAIPLDFSGAAEIWFELKPDKLDGVLLYAEDSSDADHFFYLALYNGHLFGVHQPAQGQAQVLQPSSNLLVDQQWHLVELNITAGSISVQVDRSGEASAGVLTGALSSSHLYLAGVGPALQEKLNRCEECPVVVSYTGGMQGVSVNSRVLDFLDPATVLSQRGVYLSGLDPPQNVTAPTLPPPGPTVAPPSCADPVQPAYSGEGVNFGRHGNSYISYSLSPETMAQYFRTSFVLRCQFRAEAPDGILYYSANNRNTPDNHLAVYMSEGYLHADMKTQQASNSNYHNLKVRTQFRDYADGNWWEVVILRIHNFLAIIVPERRDYVNNNQQSNIETFIDLTLPLYVGGTDIHVDYPIFSLRKKSGFAGCIRLLEISTAQPVDTVSFDLGSPDDQYNVGQCYEAVNPGTAFNGTGFITMGTQSLESGLDVSVQFSTVQRSFLLLLLYQDPGNYFLMDAEDGRIRGHLRKNNITTTIRTTHVTGFEVCDGEFHTLVFSANLVQRVGVLLLSIQLDELPDNRFQQTGFDDISIHGELYVGGGPVAASLASPGLVQTPFKGCLESLVFGEALDLRQAGLTEHVTSGCPARP</sequence>
<dbReference type="AlphaFoldDB" id="C3ZD66"/>
<dbReference type="Pfam" id="PF02210">
    <property type="entry name" value="Laminin_G_2"/>
    <property type="match status" value="4"/>
</dbReference>
<dbReference type="InterPro" id="IPR050372">
    <property type="entry name" value="Neurexin-related_CASP"/>
</dbReference>
<protein>
    <recommendedName>
        <fullName evidence="2">Laminin G domain-containing protein</fullName>
    </recommendedName>
</protein>
<comment type="caution">
    <text evidence="1">Lacks conserved residue(s) required for the propagation of feature annotation.</text>
</comment>
<dbReference type="SUPFAM" id="SSF49899">
    <property type="entry name" value="Concanavalin A-like lectins/glucanases"/>
    <property type="match status" value="4"/>
</dbReference>
<dbReference type="EMBL" id="GG666611">
    <property type="protein sequence ID" value="EEN49577.1"/>
    <property type="molecule type" value="Genomic_DNA"/>
</dbReference>
<dbReference type="PANTHER" id="PTHR15036:SF67">
    <property type="entry name" value="LAMININ SUBUNIT ALPHA-LIKE PROTEIN"/>
    <property type="match status" value="1"/>
</dbReference>
<dbReference type="InParanoid" id="C3ZD66"/>
<reference evidence="3" key="1">
    <citation type="journal article" date="2008" name="Nature">
        <title>The amphioxus genome and the evolution of the chordate karyotype.</title>
        <authorList>
            <consortium name="US DOE Joint Genome Institute (JGI-PGF)"/>
            <person name="Putnam N.H."/>
            <person name="Butts T."/>
            <person name="Ferrier D.E.K."/>
            <person name="Furlong R.F."/>
            <person name="Hellsten U."/>
            <person name="Kawashima T."/>
            <person name="Robinson-Rechavi M."/>
            <person name="Shoguchi E."/>
            <person name="Terry A."/>
            <person name="Yu J.-K."/>
            <person name="Benito-Gutierrez E.L."/>
            <person name="Dubchak I."/>
            <person name="Garcia-Fernandez J."/>
            <person name="Gibson-Brown J.J."/>
            <person name="Grigoriev I.V."/>
            <person name="Horton A.C."/>
            <person name="de Jong P.J."/>
            <person name="Jurka J."/>
            <person name="Kapitonov V.V."/>
            <person name="Kohara Y."/>
            <person name="Kuroki Y."/>
            <person name="Lindquist E."/>
            <person name="Lucas S."/>
            <person name="Osoegawa K."/>
            <person name="Pennacchio L.A."/>
            <person name="Salamov A.A."/>
            <person name="Satou Y."/>
            <person name="Sauka-Spengler T."/>
            <person name="Schmutz J."/>
            <person name="Shin-I T."/>
            <person name="Toyoda A."/>
            <person name="Bronner-Fraser M."/>
            <person name="Fujiyama A."/>
            <person name="Holland L.Z."/>
            <person name="Holland P.W.H."/>
            <person name="Satoh N."/>
            <person name="Rokhsar D.S."/>
        </authorList>
    </citation>
    <scope>NUCLEOTIDE SEQUENCE [LARGE SCALE GENOMIC DNA]</scope>
    <source>
        <strain evidence="3">S238N-H82</strain>
        <tissue evidence="3">Testes</tissue>
    </source>
</reference>
<dbReference type="InterPro" id="IPR013320">
    <property type="entry name" value="ConA-like_dom_sf"/>
</dbReference>
<dbReference type="CDD" id="cd00110">
    <property type="entry name" value="LamG"/>
    <property type="match status" value="4"/>
</dbReference>
<evidence type="ECO:0000259" key="2">
    <source>
        <dbReference type="PROSITE" id="PS50025"/>
    </source>
</evidence>
<organism>
    <name type="scientific">Branchiostoma floridae</name>
    <name type="common">Florida lancelet</name>
    <name type="synonym">Amphioxus</name>
    <dbReference type="NCBI Taxonomy" id="7739"/>
    <lineage>
        <taxon>Eukaryota</taxon>
        <taxon>Metazoa</taxon>
        <taxon>Chordata</taxon>
        <taxon>Cephalochordata</taxon>
        <taxon>Leptocardii</taxon>
        <taxon>Amphioxiformes</taxon>
        <taxon>Branchiostomatidae</taxon>
        <taxon>Branchiostoma</taxon>
    </lineage>
</organism>